<dbReference type="InterPro" id="IPR000073">
    <property type="entry name" value="AB_hydrolase_1"/>
</dbReference>
<feature type="transmembrane region" description="Helical" evidence="2">
    <location>
        <begin position="76"/>
        <end position="99"/>
    </location>
</feature>
<name>A0ABT7QYK1_9BACT</name>
<protein>
    <submittedName>
        <fullName evidence="4">Alpha/beta hydrolase</fullName>
    </submittedName>
</protein>
<dbReference type="PRINTS" id="PR00111">
    <property type="entry name" value="ABHYDROLASE"/>
</dbReference>
<dbReference type="PANTHER" id="PTHR43798">
    <property type="entry name" value="MONOACYLGLYCEROL LIPASE"/>
    <property type="match status" value="1"/>
</dbReference>
<organism evidence="4 5">
    <name type="scientific">Sulfurovum zhangzhouensis</name>
    <dbReference type="NCBI Taxonomy" id="3019067"/>
    <lineage>
        <taxon>Bacteria</taxon>
        <taxon>Pseudomonadati</taxon>
        <taxon>Campylobacterota</taxon>
        <taxon>Epsilonproteobacteria</taxon>
        <taxon>Campylobacterales</taxon>
        <taxon>Sulfurovaceae</taxon>
        <taxon>Sulfurovum</taxon>
    </lineage>
</organism>
<keyword evidence="1 4" id="KW-0378">Hydrolase</keyword>
<comment type="caution">
    <text evidence="4">The sequence shown here is derived from an EMBL/GenBank/DDBJ whole genome shotgun (WGS) entry which is preliminary data.</text>
</comment>
<evidence type="ECO:0000256" key="2">
    <source>
        <dbReference type="SAM" id="Phobius"/>
    </source>
</evidence>
<gene>
    <name evidence="4" type="ORF">PGH07_06930</name>
</gene>
<dbReference type="PRINTS" id="PR00412">
    <property type="entry name" value="EPOXHYDRLASE"/>
</dbReference>
<sequence>MNKVIDGISVYMYGKSSDQPIVFIHGFPFDHTLWEEVISALETKYYCISYDIRGFGASESGTGQYTMESYVNDLDLVISALGLVNPIICGFSMGGYIALRANEKFENRFKALILANTKTDSDNDEAKLKRAAAISGIDQDGVGPFLDSFFFVAFSEEYRMKEVKKLDELKKKILHFSLIGIKGGILAMLGRTDTTQSLQTINIPTLLIAGEDDKVISPDTMRKMADKIRSSTFVQLDHCGHISMIENPYDFIRAVQNFLEQKS</sequence>
<reference evidence="4" key="1">
    <citation type="submission" date="2023-01" db="EMBL/GenBank/DDBJ databases">
        <title>Sulfurovum sp. zt1-1 genome assembly.</title>
        <authorList>
            <person name="Wang J."/>
        </authorList>
    </citation>
    <scope>NUCLEOTIDE SEQUENCE</scope>
    <source>
        <strain evidence="4">Zt1-1</strain>
    </source>
</reference>
<dbReference type="Gene3D" id="3.40.50.1820">
    <property type="entry name" value="alpha/beta hydrolase"/>
    <property type="match status" value="1"/>
</dbReference>
<dbReference type="Pfam" id="PF00561">
    <property type="entry name" value="Abhydrolase_1"/>
    <property type="match status" value="1"/>
</dbReference>
<evidence type="ECO:0000256" key="1">
    <source>
        <dbReference type="ARBA" id="ARBA00022801"/>
    </source>
</evidence>
<evidence type="ECO:0000313" key="4">
    <source>
        <dbReference type="EMBL" id="MDM5271907.1"/>
    </source>
</evidence>
<dbReference type="PANTHER" id="PTHR43798:SF31">
    <property type="entry name" value="AB HYDROLASE SUPERFAMILY PROTEIN YCLE"/>
    <property type="match status" value="1"/>
</dbReference>
<feature type="domain" description="AB hydrolase-1" evidence="3">
    <location>
        <begin position="20"/>
        <end position="248"/>
    </location>
</feature>
<dbReference type="InterPro" id="IPR029058">
    <property type="entry name" value="AB_hydrolase_fold"/>
</dbReference>
<evidence type="ECO:0000313" key="5">
    <source>
        <dbReference type="Proteomes" id="UP001169069"/>
    </source>
</evidence>
<dbReference type="InterPro" id="IPR050266">
    <property type="entry name" value="AB_hydrolase_sf"/>
</dbReference>
<keyword evidence="2" id="KW-0472">Membrane</keyword>
<keyword evidence="5" id="KW-1185">Reference proteome</keyword>
<evidence type="ECO:0000259" key="3">
    <source>
        <dbReference type="Pfam" id="PF00561"/>
    </source>
</evidence>
<dbReference type="SUPFAM" id="SSF53474">
    <property type="entry name" value="alpha/beta-Hydrolases"/>
    <property type="match status" value="1"/>
</dbReference>
<accession>A0ABT7QYK1</accession>
<keyword evidence="2" id="KW-1133">Transmembrane helix</keyword>
<proteinExistence type="predicted"/>
<dbReference type="RefSeq" id="WP_289413630.1">
    <property type="nucleotide sequence ID" value="NZ_JAQIBD010000002.1"/>
</dbReference>
<dbReference type="EMBL" id="JAQIBD010000002">
    <property type="protein sequence ID" value="MDM5271907.1"/>
    <property type="molecule type" value="Genomic_DNA"/>
</dbReference>
<dbReference type="Proteomes" id="UP001169069">
    <property type="component" value="Unassembled WGS sequence"/>
</dbReference>
<dbReference type="GO" id="GO:0016787">
    <property type="term" value="F:hydrolase activity"/>
    <property type="evidence" value="ECO:0007669"/>
    <property type="project" value="UniProtKB-KW"/>
</dbReference>
<dbReference type="InterPro" id="IPR000639">
    <property type="entry name" value="Epox_hydrolase-like"/>
</dbReference>
<keyword evidence="2" id="KW-0812">Transmembrane</keyword>